<dbReference type="InterPro" id="IPR000944">
    <property type="entry name" value="Tscrpt_reg_Rrf2"/>
</dbReference>
<dbReference type="RefSeq" id="WP_379872937.1">
    <property type="nucleotide sequence ID" value="NZ_JBHTBH010000011.1"/>
</dbReference>
<dbReference type="InterPro" id="IPR036390">
    <property type="entry name" value="WH_DNA-bd_sf"/>
</dbReference>
<gene>
    <name evidence="1" type="ORF">ACFQRF_21435</name>
</gene>
<proteinExistence type="predicted"/>
<comment type="caution">
    <text evidence="1">The sequence shown here is derived from an EMBL/GenBank/DDBJ whole genome shotgun (WGS) entry which is preliminary data.</text>
</comment>
<dbReference type="PANTHER" id="PTHR33221:SF15">
    <property type="entry name" value="HTH-TYPE TRANSCRIPTIONAL REGULATOR YWGB-RELATED"/>
    <property type="match status" value="1"/>
</dbReference>
<sequence>MQFDGAAECTGGTVGLSSRSAVAIHALTMMGRWSERSLTSAEIADSLESNPVLVRRILGSLRDAGLVWSTEGRGGGWSLARPPREITLHDAFAAVEAGPILSRHPHPPSAECEVGRNMQALLEVEFRDAERAMEERLSRTTIAHLVQRVLDTERELGLVR</sequence>
<evidence type="ECO:0000313" key="2">
    <source>
        <dbReference type="Proteomes" id="UP001596540"/>
    </source>
</evidence>
<evidence type="ECO:0000313" key="1">
    <source>
        <dbReference type="EMBL" id="MFC7330293.1"/>
    </source>
</evidence>
<dbReference type="EMBL" id="JBHTBH010000011">
    <property type="protein sequence ID" value="MFC7330293.1"/>
    <property type="molecule type" value="Genomic_DNA"/>
</dbReference>
<organism evidence="1 2">
    <name type="scientific">Marinactinospora rubrisoli</name>
    <dbReference type="NCBI Taxonomy" id="2715399"/>
    <lineage>
        <taxon>Bacteria</taxon>
        <taxon>Bacillati</taxon>
        <taxon>Actinomycetota</taxon>
        <taxon>Actinomycetes</taxon>
        <taxon>Streptosporangiales</taxon>
        <taxon>Nocardiopsidaceae</taxon>
        <taxon>Marinactinospora</taxon>
    </lineage>
</organism>
<dbReference type="Gene3D" id="1.10.10.10">
    <property type="entry name" value="Winged helix-like DNA-binding domain superfamily/Winged helix DNA-binding domain"/>
    <property type="match status" value="1"/>
</dbReference>
<dbReference type="InterPro" id="IPR036388">
    <property type="entry name" value="WH-like_DNA-bd_sf"/>
</dbReference>
<dbReference type="Proteomes" id="UP001596540">
    <property type="component" value="Unassembled WGS sequence"/>
</dbReference>
<dbReference type="PROSITE" id="PS51197">
    <property type="entry name" value="HTH_RRF2_2"/>
    <property type="match status" value="1"/>
</dbReference>
<accession>A0ABW2KLL9</accession>
<reference evidence="2" key="1">
    <citation type="journal article" date="2019" name="Int. J. Syst. Evol. Microbiol.">
        <title>The Global Catalogue of Microorganisms (GCM) 10K type strain sequencing project: providing services to taxonomists for standard genome sequencing and annotation.</title>
        <authorList>
            <consortium name="The Broad Institute Genomics Platform"/>
            <consortium name="The Broad Institute Genome Sequencing Center for Infectious Disease"/>
            <person name="Wu L."/>
            <person name="Ma J."/>
        </authorList>
    </citation>
    <scope>NUCLEOTIDE SEQUENCE [LARGE SCALE GENOMIC DNA]</scope>
    <source>
        <strain evidence="2">CGMCC 4.7382</strain>
    </source>
</reference>
<dbReference type="Pfam" id="PF02082">
    <property type="entry name" value="Rrf2"/>
    <property type="match status" value="1"/>
</dbReference>
<dbReference type="PANTHER" id="PTHR33221">
    <property type="entry name" value="WINGED HELIX-TURN-HELIX TRANSCRIPTIONAL REGULATOR, RRF2 FAMILY"/>
    <property type="match status" value="1"/>
</dbReference>
<dbReference type="SUPFAM" id="SSF46785">
    <property type="entry name" value="Winged helix' DNA-binding domain"/>
    <property type="match status" value="1"/>
</dbReference>
<protein>
    <submittedName>
        <fullName evidence="1">Rrf2 family transcriptional regulator</fullName>
    </submittedName>
</protein>
<keyword evidence="2" id="KW-1185">Reference proteome</keyword>
<name>A0ABW2KLL9_9ACTN</name>